<dbReference type="EMBL" id="GEGO01002803">
    <property type="protein sequence ID" value="JAR92601.1"/>
    <property type="molecule type" value="Transcribed_RNA"/>
</dbReference>
<feature type="compositionally biased region" description="Low complexity" evidence="1">
    <location>
        <begin position="119"/>
        <end position="149"/>
    </location>
</feature>
<evidence type="ECO:0000313" key="2">
    <source>
        <dbReference type="EMBL" id="JAR92601.1"/>
    </source>
</evidence>
<evidence type="ECO:0000256" key="1">
    <source>
        <dbReference type="SAM" id="MobiDB-lite"/>
    </source>
</evidence>
<proteinExistence type="predicted"/>
<reference evidence="2" key="1">
    <citation type="journal article" date="2018" name="PLoS Negl. Trop. Dis.">
        <title>Sialome diversity of ticks revealed by RNAseq of single tick salivary glands.</title>
        <authorList>
            <person name="Perner J."/>
            <person name="Kropackova S."/>
            <person name="Kopacek P."/>
            <person name="Ribeiro J.M."/>
        </authorList>
    </citation>
    <scope>NUCLEOTIDE SEQUENCE</scope>
    <source>
        <strain evidence="2">Siblings of single egg batch collected in Ceske Budejovice</strain>
        <tissue evidence="2">Salivary glands</tissue>
    </source>
</reference>
<feature type="compositionally biased region" description="Basic residues" evidence="1">
    <location>
        <begin position="108"/>
        <end position="118"/>
    </location>
</feature>
<feature type="region of interest" description="Disordered" evidence="1">
    <location>
        <begin position="70"/>
        <end position="160"/>
    </location>
</feature>
<feature type="compositionally biased region" description="Pro residues" evidence="1">
    <location>
        <begin position="86"/>
        <end position="96"/>
    </location>
</feature>
<keyword evidence="2" id="KW-0648">Protein biosynthesis</keyword>
<dbReference type="AlphaFoldDB" id="A0A147BPA6"/>
<name>A0A147BPA6_IXORI</name>
<keyword evidence="2" id="KW-0396">Initiation factor</keyword>
<dbReference type="GO" id="GO:0003743">
    <property type="term" value="F:translation initiation factor activity"/>
    <property type="evidence" value="ECO:0007669"/>
    <property type="project" value="UniProtKB-KW"/>
</dbReference>
<sequence length="238" mass="25968">MARAPACPSPPWRASRASRSCCWSCPCPVPCRAQARPALCCPLTRRTRCDAPWRPPRTPGCCPRCSKPWPGSGGPTTWTSKTGARGPPPTRAPPPSSSCWWHAASSKARPRGSSRQRPRPSSAATARPNCAPRPRACPWTAAPAGSSRPRPSPRTHLPPACTTTRWLASSTGHLSLPRAAPRRQASAPTGIVRPHGRAWQCARARCRLRRSRVSRPCSAASCRVWRQRRPHPRDTQTV</sequence>
<protein>
    <submittedName>
        <fullName evidence="2">Putative translation initiation factor if-2-like protein</fullName>
    </submittedName>
</protein>
<organism evidence="2">
    <name type="scientific">Ixodes ricinus</name>
    <name type="common">Common tick</name>
    <name type="synonym">Acarus ricinus</name>
    <dbReference type="NCBI Taxonomy" id="34613"/>
    <lineage>
        <taxon>Eukaryota</taxon>
        <taxon>Metazoa</taxon>
        <taxon>Ecdysozoa</taxon>
        <taxon>Arthropoda</taxon>
        <taxon>Chelicerata</taxon>
        <taxon>Arachnida</taxon>
        <taxon>Acari</taxon>
        <taxon>Parasitiformes</taxon>
        <taxon>Ixodida</taxon>
        <taxon>Ixodoidea</taxon>
        <taxon>Ixodidae</taxon>
        <taxon>Ixodinae</taxon>
        <taxon>Ixodes</taxon>
    </lineage>
</organism>
<accession>A0A147BPA6</accession>